<dbReference type="InterPro" id="IPR016177">
    <property type="entry name" value="DNA-bd_dom_sf"/>
</dbReference>
<accession>A0A5A9NR59</accession>
<dbReference type="GO" id="GO:0005634">
    <property type="term" value="C:nucleus"/>
    <property type="evidence" value="ECO:0007669"/>
    <property type="project" value="TreeGrafter"/>
</dbReference>
<dbReference type="PROSITE" id="PS50982">
    <property type="entry name" value="MBD"/>
    <property type="match status" value="1"/>
</dbReference>
<feature type="region of interest" description="Disordered" evidence="1">
    <location>
        <begin position="324"/>
        <end position="361"/>
    </location>
</feature>
<evidence type="ECO:0000259" key="2">
    <source>
        <dbReference type="PROSITE" id="PS50982"/>
    </source>
</evidence>
<organism evidence="3 4">
    <name type="scientific">Triplophysa tibetana</name>
    <dbReference type="NCBI Taxonomy" id="1572043"/>
    <lineage>
        <taxon>Eukaryota</taxon>
        <taxon>Metazoa</taxon>
        <taxon>Chordata</taxon>
        <taxon>Craniata</taxon>
        <taxon>Vertebrata</taxon>
        <taxon>Euteleostomi</taxon>
        <taxon>Actinopterygii</taxon>
        <taxon>Neopterygii</taxon>
        <taxon>Teleostei</taxon>
        <taxon>Ostariophysi</taxon>
        <taxon>Cypriniformes</taxon>
        <taxon>Nemacheilidae</taxon>
        <taxon>Triplophysa</taxon>
    </lineage>
</organism>
<dbReference type="PANTHER" id="PTHR16112">
    <property type="entry name" value="METHYL-CPG BINDING PROTEIN, DROSOPHILA"/>
    <property type="match status" value="1"/>
</dbReference>
<dbReference type="EMBL" id="SOYY01000013">
    <property type="protein sequence ID" value="KAA0712654.1"/>
    <property type="molecule type" value="Genomic_DNA"/>
</dbReference>
<dbReference type="SUPFAM" id="SSF54171">
    <property type="entry name" value="DNA-binding domain"/>
    <property type="match status" value="1"/>
</dbReference>
<feature type="compositionally biased region" description="Polar residues" evidence="1">
    <location>
        <begin position="220"/>
        <end position="238"/>
    </location>
</feature>
<feature type="compositionally biased region" description="Basic and acidic residues" evidence="1">
    <location>
        <begin position="1274"/>
        <end position="1297"/>
    </location>
</feature>
<dbReference type="GO" id="GO:0003677">
    <property type="term" value="F:DNA binding"/>
    <property type="evidence" value="ECO:0007669"/>
    <property type="project" value="InterPro"/>
</dbReference>
<dbReference type="SMART" id="SM00391">
    <property type="entry name" value="MBD"/>
    <property type="match status" value="1"/>
</dbReference>
<dbReference type="InterPro" id="IPR001739">
    <property type="entry name" value="Methyl_CpG_DNA-bd"/>
</dbReference>
<feature type="domain" description="MBD" evidence="2">
    <location>
        <begin position="12"/>
        <end position="82"/>
    </location>
</feature>
<dbReference type="GO" id="GO:0003682">
    <property type="term" value="F:chromatin binding"/>
    <property type="evidence" value="ECO:0007669"/>
    <property type="project" value="TreeGrafter"/>
</dbReference>
<feature type="region of interest" description="Disordered" evidence="1">
    <location>
        <begin position="569"/>
        <end position="604"/>
    </location>
</feature>
<protein>
    <submittedName>
        <fullName evidence="3">Methyl-CpG-binding domain protein 5</fullName>
    </submittedName>
</protein>
<feature type="compositionally biased region" description="Polar residues" evidence="1">
    <location>
        <begin position="335"/>
        <end position="350"/>
    </location>
</feature>
<feature type="region of interest" description="Disordered" evidence="1">
    <location>
        <begin position="220"/>
        <end position="310"/>
    </location>
</feature>
<feature type="region of interest" description="Disordered" evidence="1">
    <location>
        <begin position="122"/>
        <end position="207"/>
    </location>
</feature>
<feature type="region of interest" description="Disordered" evidence="1">
    <location>
        <begin position="714"/>
        <end position="739"/>
    </location>
</feature>
<reference evidence="3 4" key="1">
    <citation type="journal article" date="2019" name="Mol. Ecol. Resour.">
        <title>Chromosome-level genome assembly of Triplophysa tibetana, a fish adapted to the harsh high-altitude environment of the Tibetan Plateau.</title>
        <authorList>
            <person name="Yang X."/>
            <person name="Liu H."/>
            <person name="Ma Z."/>
            <person name="Zou Y."/>
            <person name="Zou M."/>
            <person name="Mao Y."/>
            <person name="Li X."/>
            <person name="Wang H."/>
            <person name="Chen T."/>
            <person name="Wang W."/>
            <person name="Yang R."/>
        </authorList>
    </citation>
    <scope>NUCLEOTIDE SEQUENCE [LARGE SCALE GENOMIC DNA]</scope>
    <source>
        <strain evidence="3">TTIB1903HZAU</strain>
        <tissue evidence="3">Muscle</tissue>
    </source>
</reference>
<feature type="compositionally biased region" description="Low complexity" evidence="1">
    <location>
        <begin position="324"/>
        <end position="334"/>
    </location>
</feature>
<feature type="compositionally biased region" description="Polar residues" evidence="1">
    <location>
        <begin position="146"/>
        <end position="179"/>
    </location>
</feature>
<evidence type="ECO:0000313" key="4">
    <source>
        <dbReference type="Proteomes" id="UP000324632"/>
    </source>
</evidence>
<feature type="compositionally biased region" description="Polar residues" evidence="1">
    <location>
        <begin position="189"/>
        <end position="202"/>
    </location>
</feature>
<dbReference type="Proteomes" id="UP000324632">
    <property type="component" value="Chromosome 13"/>
</dbReference>
<sequence length="1369" mass="144744">MTGGSECAAGDKDEGTTIIAQVPVGWQRKAQEGAVSYISPSGTVLRSVDEVKLYLRTDGTCKCGLECPLVINKVFNFDPAAMVQAPGHQSGKIEEDMTKLCNHRRKVDAMAALCQSMQPSQLPSTGVVGVDGRESRGSISAHGESANCTYLQPRHNQAKSSNLPATSHRSVMQNGSNSPLKKPSCQAPAGSNASSSTKQQWNLHPPLTPQNILQRTVHTPTSPINNLLPNTFSNTPSTLIGRGAQQGGNVKSPSPLSVCSSPSRTLESFSPHQRSRHSSTSSLSEQGVKPSPPTMPCSSPKLPFSPTSPCSRLEGILQHYKDCSTSSSTTSTITNNQSNHQMSQVASSVRPNPAEKRNGAAAQASNLLARPLGQILSQQKSQQHSSNSFPASSLLSAAAKAQLANQKTLNTADSPSALPLTGLAKEQQSKVLISTLNSNLHPTSGRVQSLTTLLLPHSLSQNPPEKTLRRKRQRRSPTVLSMLKDTQLRDLSTPPLLISPSHSPSSPPIPFSDTHRLPVAPLNASYQNAALRLQEADESRKAGLCNSLPFSSPSPSQPLSALLQLLSMQSAQNTTQQSNNTASMPSNRHTHPSPSSSRPVTPQYDGQNALQVHIHTSQPQNSEASVQLPLTQFSLMGDETTMNLKTTSSNSVLNLSQSHTGMQSDLSGSVMSVINQMSSVSCLTSQSDKGCGPKTPEMCHDNNTYQNQSNHIQAVESKGPSETPDQPDSETKLLSGCDPDHNLSLPGAPTTSEFSNHASDSTVSLPLAEAFPFMSQEQLLQLLTSNAGLPSLLPPFLGSLPLGIWTGHSSAPGGTQSQQAAGAILNQGSPLSMLSDLPLNLVTLPSSAGVDGAEKPPGLQALLMASLLLGQNPAAMLPLPPFNLELPAPQQVFPEGVSLEKTPALLDSVLMWPGLLEALQTLTPSADCQSLLLSAPPPSFLSLNPALLAAALGQTEPLPNHMQSPPLHSQGTLSSPALVSTSVSCGSLVPPSGQDVCDPLTEQDKNTQTPHFLQPLLGPGVLGDLTALGNINSLHSLLGAGPLLLPQGVPLTQNQTLNPLTCLQLTMGPTLMTEKPVSLHETPPSQEELPSSQISQDPLLNLVQAPAQQKEASAGGGTGLFDPYGSFMDTIYTSFLQVSERAESGSDTTPLSYPELPPLLQQTSAPPSLSPRRACSVHNLDLTRLGMETAQSPARGTPKLREDPSTPPPCKPAGVDALSDAPLQPAFMEEAKTEGSSKVCLYSNGISSGMERRGENDEDDVGQSQPGYLSTGERAVDDITSRNAEQERTEGMRTETRRGRKRKQTLQRGLDLPGGIDTIIEEPTATNSVAAGEIHEGKEATCVSIDPLILLYSTANTSTVSTATLPPFD</sequence>
<keyword evidence="4" id="KW-1185">Reference proteome</keyword>
<dbReference type="PANTHER" id="PTHR16112:SF17">
    <property type="entry name" value="METHYL-CPG-BINDING DOMAIN PROTEIN 6"/>
    <property type="match status" value="1"/>
</dbReference>
<feature type="compositionally biased region" description="Low complexity" evidence="1">
    <location>
        <begin position="569"/>
        <end position="602"/>
    </location>
</feature>
<feature type="compositionally biased region" description="Low complexity" evidence="1">
    <location>
        <begin position="491"/>
        <end position="504"/>
    </location>
</feature>
<feature type="region of interest" description="Disordered" evidence="1">
    <location>
        <begin position="1188"/>
        <end position="1211"/>
    </location>
</feature>
<feature type="region of interest" description="Disordered" evidence="1">
    <location>
        <begin position="456"/>
        <end position="516"/>
    </location>
</feature>
<comment type="caution">
    <text evidence="3">The sequence shown here is derived from an EMBL/GenBank/DDBJ whole genome shotgun (WGS) entry which is preliminary data.</text>
</comment>
<gene>
    <name evidence="3" type="ORF">E1301_Tti004811</name>
</gene>
<name>A0A5A9NR59_9TELE</name>
<evidence type="ECO:0000313" key="3">
    <source>
        <dbReference type="EMBL" id="KAA0712654.1"/>
    </source>
</evidence>
<dbReference type="GO" id="GO:0010369">
    <property type="term" value="C:chromocenter"/>
    <property type="evidence" value="ECO:0007669"/>
    <property type="project" value="TreeGrafter"/>
</dbReference>
<feature type="region of interest" description="Disordered" evidence="1">
    <location>
        <begin position="1249"/>
        <end position="1315"/>
    </location>
</feature>
<evidence type="ECO:0000256" key="1">
    <source>
        <dbReference type="SAM" id="MobiDB-lite"/>
    </source>
</evidence>
<feature type="compositionally biased region" description="Low complexity" evidence="1">
    <location>
        <begin position="252"/>
        <end position="263"/>
    </location>
</feature>
<proteinExistence type="predicted"/>